<protein>
    <recommendedName>
        <fullName evidence="5">GPI anchored serine-rich protein</fullName>
    </recommendedName>
</protein>
<evidence type="ECO:0000256" key="2">
    <source>
        <dbReference type="SAM" id="SignalP"/>
    </source>
</evidence>
<keyword evidence="4" id="KW-1185">Reference proteome</keyword>
<dbReference type="Proteomes" id="UP001521116">
    <property type="component" value="Unassembled WGS sequence"/>
</dbReference>
<evidence type="ECO:0000313" key="4">
    <source>
        <dbReference type="Proteomes" id="UP001521116"/>
    </source>
</evidence>
<evidence type="ECO:0008006" key="5">
    <source>
        <dbReference type="Google" id="ProtNLM"/>
    </source>
</evidence>
<organism evidence="3 4">
    <name type="scientific">Neofusicoccum ribis</name>
    <dbReference type="NCBI Taxonomy" id="45134"/>
    <lineage>
        <taxon>Eukaryota</taxon>
        <taxon>Fungi</taxon>
        <taxon>Dikarya</taxon>
        <taxon>Ascomycota</taxon>
        <taxon>Pezizomycotina</taxon>
        <taxon>Dothideomycetes</taxon>
        <taxon>Dothideomycetes incertae sedis</taxon>
        <taxon>Botryosphaeriales</taxon>
        <taxon>Botryosphaeriaceae</taxon>
        <taxon>Neofusicoccum</taxon>
    </lineage>
</organism>
<feature type="region of interest" description="Disordered" evidence="1">
    <location>
        <begin position="53"/>
        <end position="79"/>
    </location>
</feature>
<reference evidence="3 4" key="1">
    <citation type="submission" date="2024-02" db="EMBL/GenBank/DDBJ databases">
        <title>De novo assembly and annotation of 12 fungi associated with fruit tree decline syndrome in Ontario, Canada.</title>
        <authorList>
            <person name="Sulman M."/>
            <person name="Ellouze W."/>
            <person name="Ilyukhin E."/>
        </authorList>
    </citation>
    <scope>NUCLEOTIDE SEQUENCE [LARGE SCALE GENOMIC DNA]</scope>
    <source>
        <strain evidence="3 4">M1-105</strain>
    </source>
</reference>
<name>A0ABR3SYC2_9PEZI</name>
<evidence type="ECO:0000313" key="3">
    <source>
        <dbReference type="EMBL" id="KAL1632325.1"/>
    </source>
</evidence>
<dbReference type="EMBL" id="JAJVDC020000031">
    <property type="protein sequence ID" value="KAL1632325.1"/>
    <property type="molecule type" value="Genomic_DNA"/>
</dbReference>
<keyword evidence="2" id="KW-0732">Signal</keyword>
<feature type="compositionally biased region" description="Low complexity" evidence="1">
    <location>
        <begin position="117"/>
        <end position="154"/>
    </location>
</feature>
<evidence type="ECO:0000256" key="1">
    <source>
        <dbReference type="SAM" id="MobiDB-lite"/>
    </source>
</evidence>
<feature type="region of interest" description="Disordered" evidence="1">
    <location>
        <begin position="117"/>
        <end position="173"/>
    </location>
</feature>
<gene>
    <name evidence="3" type="ORF">SLS56_003740</name>
</gene>
<feature type="signal peptide" evidence="2">
    <location>
        <begin position="1"/>
        <end position="16"/>
    </location>
</feature>
<feature type="compositionally biased region" description="Low complexity" evidence="1">
    <location>
        <begin position="161"/>
        <end position="171"/>
    </location>
</feature>
<comment type="caution">
    <text evidence="3">The sequence shown here is derived from an EMBL/GenBank/DDBJ whole genome shotgun (WGS) entry which is preliminary data.</text>
</comment>
<sequence length="261" mass="24600">MKAFTVAALFGAAVLAAPNPDKTVYQTEEVTITSCGPEVTNCPASSHATPAVSTPVGSVPASSGVEGVTSAPTPTPEYSTSTVYSTLISSGSEGVVTQTVAISTTICPVTATETPGVPVASGPAGTPGAPPAAGTPSAGAPPAAGTPVVPVSSGVEGGSGPSPSAPAGGSSTNTCEPIYSTSTIYITPGVSSAPAGTGYVPYPTGGPYASSAVAGTPGVPVAPTTPASTPQATPPSYTGAANAMNAAGAVAGFGAIAAFFL</sequence>
<accession>A0ABR3SYC2</accession>
<proteinExistence type="predicted"/>
<feature type="compositionally biased region" description="Polar residues" evidence="1">
    <location>
        <begin position="70"/>
        <end position="79"/>
    </location>
</feature>
<feature type="chain" id="PRO_5047049675" description="GPI anchored serine-rich protein" evidence="2">
    <location>
        <begin position="17"/>
        <end position="261"/>
    </location>
</feature>